<name>L9KJV9_TUPCH</name>
<accession>L9KJV9</accession>
<dbReference type="EMBL" id="KB320797">
    <property type="protein sequence ID" value="ELW63036.1"/>
    <property type="molecule type" value="Genomic_DNA"/>
</dbReference>
<proteinExistence type="predicted"/>
<reference evidence="2" key="2">
    <citation type="journal article" date="2013" name="Nat. Commun.">
        <title>Genome of the Chinese tree shrew.</title>
        <authorList>
            <person name="Fan Y."/>
            <person name="Huang Z.Y."/>
            <person name="Cao C.C."/>
            <person name="Chen C.S."/>
            <person name="Chen Y.X."/>
            <person name="Fan D.D."/>
            <person name="He J."/>
            <person name="Hou H.L."/>
            <person name="Hu L."/>
            <person name="Hu X.T."/>
            <person name="Jiang X.T."/>
            <person name="Lai R."/>
            <person name="Lang Y.S."/>
            <person name="Liang B."/>
            <person name="Liao S.G."/>
            <person name="Mu D."/>
            <person name="Ma Y.Y."/>
            <person name="Niu Y.Y."/>
            <person name="Sun X.Q."/>
            <person name="Xia J.Q."/>
            <person name="Xiao J."/>
            <person name="Xiong Z.Q."/>
            <person name="Xu L."/>
            <person name="Yang L."/>
            <person name="Zhang Y."/>
            <person name="Zhao W."/>
            <person name="Zhao X.D."/>
            <person name="Zheng Y.T."/>
            <person name="Zhou J.M."/>
            <person name="Zhu Y.B."/>
            <person name="Zhang G.J."/>
            <person name="Wang J."/>
            <person name="Yao Y.G."/>
        </authorList>
    </citation>
    <scope>NUCLEOTIDE SEQUENCE [LARGE SCALE GENOMIC DNA]</scope>
</reference>
<evidence type="ECO:0000313" key="2">
    <source>
        <dbReference type="Proteomes" id="UP000011518"/>
    </source>
</evidence>
<protein>
    <submittedName>
        <fullName evidence="1">Uncharacterized protein</fullName>
    </submittedName>
</protein>
<evidence type="ECO:0000313" key="1">
    <source>
        <dbReference type="EMBL" id="ELW63036.1"/>
    </source>
</evidence>
<dbReference type="AlphaFoldDB" id="L9KJV9"/>
<dbReference type="InParanoid" id="L9KJV9"/>
<sequence length="177" mass="19131">MPGPPLAFRELAPSADLSGTMPCVELRQSCTWGYLHLQRFGEQEPALSTHLGPVEALPLLHAGCPYRRESAHESDRCCFVNPVGRSPTSTWKYHGCASTNTTRARRLELGKLCAPGNAVGCLRGLEEALCDQMALLPQTSPDSDASTLALQDRDQIDVAGDPCSLKENSPIVLSPIF</sequence>
<reference evidence="2" key="1">
    <citation type="submission" date="2012-07" db="EMBL/GenBank/DDBJ databases">
        <title>Genome of the Chinese tree shrew, a rising model animal genetically related to primates.</title>
        <authorList>
            <person name="Zhang G."/>
            <person name="Fan Y."/>
            <person name="Yao Y."/>
            <person name="Huang Z."/>
        </authorList>
    </citation>
    <scope>NUCLEOTIDE SEQUENCE [LARGE SCALE GENOMIC DNA]</scope>
</reference>
<organism evidence="1 2">
    <name type="scientific">Tupaia chinensis</name>
    <name type="common">Chinese tree shrew</name>
    <name type="synonym">Tupaia belangeri chinensis</name>
    <dbReference type="NCBI Taxonomy" id="246437"/>
    <lineage>
        <taxon>Eukaryota</taxon>
        <taxon>Metazoa</taxon>
        <taxon>Chordata</taxon>
        <taxon>Craniata</taxon>
        <taxon>Vertebrata</taxon>
        <taxon>Euteleostomi</taxon>
        <taxon>Mammalia</taxon>
        <taxon>Eutheria</taxon>
        <taxon>Euarchontoglires</taxon>
        <taxon>Scandentia</taxon>
        <taxon>Tupaiidae</taxon>
        <taxon>Tupaia</taxon>
    </lineage>
</organism>
<dbReference type="Proteomes" id="UP000011518">
    <property type="component" value="Unassembled WGS sequence"/>
</dbReference>
<keyword evidence="2" id="KW-1185">Reference proteome</keyword>
<gene>
    <name evidence="1" type="ORF">TREES_T100001589</name>
</gene>